<protein>
    <submittedName>
        <fullName evidence="2">YeeE/YedE family protein</fullName>
    </submittedName>
</protein>
<dbReference type="Pfam" id="PF20398">
    <property type="entry name" value="DUF6691"/>
    <property type="match status" value="1"/>
</dbReference>
<dbReference type="InterPro" id="IPR046513">
    <property type="entry name" value="DUF6691"/>
</dbReference>
<proteinExistence type="predicted"/>
<feature type="transmembrane region" description="Helical" evidence="1">
    <location>
        <begin position="124"/>
        <end position="142"/>
    </location>
</feature>
<gene>
    <name evidence="2" type="ORF">GNT65_18935</name>
</gene>
<sequence length="156" mass="16629">MRNLVALLSGLLFGAGLLLSGLADPAKVLGFLDISLMVKGEWDPSLMLVMMTALGVYLPVYLLWVKPRMASSQGPVLDSQYHVPNRSHIDGPLIVGAALFGLGWGMLGICPGPAVVNLSSLDPMALAFMAAMVLGAYLGRLIQRLIARRQQCPVEA</sequence>
<keyword evidence="1" id="KW-1133">Transmembrane helix</keyword>
<keyword evidence="1" id="KW-0812">Transmembrane</keyword>
<evidence type="ECO:0000256" key="1">
    <source>
        <dbReference type="SAM" id="Phobius"/>
    </source>
</evidence>
<accession>A0A6L7I2F4</accession>
<dbReference type="Proteomes" id="UP000474778">
    <property type="component" value="Unassembled WGS sequence"/>
</dbReference>
<dbReference type="EMBL" id="WRPA01000024">
    <property type="protein sequence ID" value="MXR70735.1"/>
    <property type="molecule type" value="Genomic_DNA"/>
</dbReference>
<dbReference type="RefSeq" id="WP_160798744.1">
    <property type="nucleotide sequence ID" value="NZ_WRPA01000024.1"/>
</dbReference>
<dbReference type="AlphaFoldDB" id="A0A6L7I2F4"/>
<evidence type="ECO:0000313" key="3">
    <source>
        <dbReference type="Proteomes" id="UP000474778"/>
    </source>
</evidence>
<organism evidence="2 3">
    <name type="scientific">Shewanella insulae</name>
    <dbReference type="NCBI Taxonomy" id="2681496"/>
    <lineage>
        <taxon>Bacteria</taxon>
        <taxon>Pseudomonadati</taxon>
        <taxon>Pseudomonadota</taxon>
        <taxon>Gammaproteobacteria</taxon>
        <taxon>Alteromonadales</taxon>
        <taxon>Shewanellaceae</taxon>
        <taxon>Shewanella</taxon>
    </lineage>
</organism>
<keyword evidence="1" id="KW-0472">Membrane</keyword>
<evidence type="ECO:0000313" key="2">
    <source>
        <dbReference type="EMBL" id="MXR70735.1"/>
    </source>
</evidence>
<feature type="transmembrane region" description="Helical" evidence="1">
    <location>
        <begin position="47"/>
        <end position="65"/>
    </location>
</feature>
<reference evidence="2 3" key="1">
    <citation type="submission" date="2019-12" db="EMBL/GenBank/DDBJ databases">
        <title>Shewanella insulae sp. nov., isolated from a tidal flat.</title>
        <authorList>
            <person name="Yoon J.-H."/>
        </authorList>
    </citation>
    <scope>NUCLEOTIDE SEQUENCE [LARGE SCALE GENOMIC DNA]</scope>
    <source>
        <strain evidence="2 3">JBTF-M18</strain>
    </source>
</reference>
<comment type="caution">
    <text evidence="2">The sequence shown here is derived from an EMBL/GenBank/DDBJ whole genome shotgun (WGS) entry which is preliminary data.</text>
</comment>
<feature type="transmembrane region" description="Helical" evidence="1">
    <location>
        <begin position="93"/>
        <end position="118"/>
    </location>
</feature>
<name>A0A6L7I2F4_9GAMM</name>
<keyword evidence="3" id="KW-1185">Reference proteome</keyword>